<protein>
    <submittedName>
        <fullName evidence="1">Virulence protein RhuM family protein</fullName>
    </submittedName>
</protein>
<evidence type="ECO:0000313" key="1">
    <source>
        <dbReference type="EMBL" id="SKA78170.1"/>
    </source>
</evidence>
<dbReference type="PANTHER" id="PTHR35810:SF1">
    <property type="entry name" value="CYTOPLASMIC PROTEIN"/>
    <property type="match status" value="1"/>
</dbReference>
<sequence>MLQFSLDHLMEKEPLPQSSLILYQTEDGKTRVQCRFEGESLWLSQALMAELFQVTVPTVNEHLKGIYAEGELAEVATIRKFRIVRTEGRRDVTREIEHYSLEAILAVGYRVRSHRGTQFRQWATARLTEYLVKGFTMDDERLKNPPGKGQKDYFDELLERIRDIRSSERRFYQKILDIYATSVDYSPDAEASERFFATV</sequence>
<gene>
    <name evidence="1" type="ORF">SAMN02745166_00476</name>
</gene>
<dbReference type="Proteomes" id="UP000190774">
    <property type="component" value="Unassembled WGS sequence"/>
</dbReference>
<keyword evidence="2" id="KW-1185">Reference proteome</keyword>
<name>A0A1T4WLD7_9BACT</name>
<accession>A0A1T4WLD7</accession>
<reference evidence="2" key="1">
    <citation type="submission" date="2017-02" db="EMBL/GenBank/DDBJ databases">
        <authorList>
            <person name="Varghese N."/>
            <person name="Submissions S."/>
        </authorList>
    </citation>
    <scope>NUCLEOTIDE SEQUENCE [LARGE SCALE GENOMIC DNA]</scope>
    <source>
        <strain evidence="2">ATCC 700200</strain>
    </source>
</reference>
<organism evidence="1 2">
    <name type="scientific">Prosthecobacter debontii</name>
    <dbReference type="NCBI Taxonomy" id="48467"/>
    <lineage>
        <taxon>Bacteria</taxon>
        <taxon>Pseudomonadati</taxon>
        <taxon>Verrucomicrobiota</taxon>
        <taxon>Verrucomicrobiia</taxon>
        <taxon>Verrucomicrobiales</taxon>
        <taxon>Verrucomicrobiaceae</taxon>
        <taxon>Prosthecobacter</taxon>
    </lineage>
</organism>
<evidence type="ECO:0000313" key="2">
    <source>
        <dbReference type="Proteomes" id="UP000190774"/>
    </source>
</evidence>
<dbReference type="PANTHER" id="PTHR35810">
    <property type="entry name" value="CYTOPLASMIC PROTEIN-RELATED"/>
    <property type="match status" value="1"/>
</dbReference>
<dbReference type="InterPro" id="IPR011204">
    <property type="entry name" value="Virulence_RhuM-like"/>
</dbReference>
<proteinExistence type="predicted"/>
<dbReference type="AlphaFoldDB" id="A0A1T4WLD7"/>
<dbReference type="STRING" id="48467.SAMN02745166_00476"/>
<dbReference type="EMBL" id="FUYE01000001">
    <property type="protein sequence ID" value="SKA78170.1"/>
    <property type="molecule type" value="Genomic_DNA"/>
</dbReference>
<dbReference type="Pfam" id="PF13310">
    <property type="entry name" value="Virulence_RhuM"/>
    <property type="match status" value="1"/>
</dbReference>